<organism evidence="1 2">
    <name type="scientific">Clunio marinus</name>
    <dbReference type="NCBI Taxonomy" id="568069"/>
    <lineage>
        <taxon>Eukaryota</taxon>
        <taxon>Metazoa</taxon>
        <taxon>Ecdysozoa</taxon>
        <taxon>Arthropoda</taxon>
        <taxon>Hexapoda</taxon>
        <taxon>Insecta</taxon>
        <taxon>Pterygota</taxon>
        <taxon>Neoptera</taxon>
        <taxon>Endopterygota</taxon>
        <taxon>Diptera</taxon>
        <taxon>Nematocera</taxon>
        <taxon>Chironomoidea</taxon>
        <taxon>Chironomidae</taxon>
        <taxon>Clunio</taxon>
    </lineage>
</organism>
<proteinExistence type="predicted"/>
<name>A0A1J1IFS8_9DIPT</name>
<evidence type="ECO:0000313" key="1">
    <source>
        <dbReference type="EMBL" id="CRK99119.1"/>
    </source>
</evidence>
<protein>
    <submittedName>
        <fullName evidence="1">CLUMA_CG012336, isoform A</fullName>
    </submittedName>
</protein>
<keyword evidence="2" id="KW-1185">Reference proteome</keyword>
<sequence>MKDERRLKNICFTSGKSLTKDPAPSAAFFSFTTQVSELSERVLFYFDESHQQQKLFLHTT</sequence>
<evidence type="ECO:0000313" key="2">
    <source>
        <dbReference type="Proteomes" id="UP000183832"/>
    </source>
</evidence>
<dbReference type="EMBL" id="CVRI01000048">
    <property type="protein sequence ID" value="CRK99119.1"/>
    <property type="molecule type" value="Genomic_DNA"/>
</dbReference>
<accession>A0A1J1IFS8</accession>
<dbReference type="Proteomes" id="UP000183832">
    <property type="component" value="Unassembled WGS sequence"/>
</dbReference>
<reference evidence="1 2" key="1">
    <citation type="submission" date="2015-04" db="EMBL/GenBank/DDBJ databases">
        <authorList>
            <person name="Syromyatnikov M.Y."/>
            <person name="Popov V.N."/>
        </authorList>
    </citation>
    <scope>NUCLEOTIDE SEQUENCE [LARGE SCALE GENOMIC DNA]</scope>
</reference>
<gene>
    <name evidence="1" type="ORF">CLUMA_CG012336</name>
</gene>
<dbReference type="AlphaFoldDB" id="A0A1J1IFS8"/>